<name>A0ABP4RLA7_9ACTN</name>
<reference evidence="2" key="1">
    <citation type="journal article" date="2019" name="Int. J. Syst. Evol. Microbiol.">
        <title>The Global Catalogue of Microorganisms (GCM) 10K type strain sequencing project: providing services to taxonomists for standard genome sequencing and annotation.</title>
        <authorList>
            <consortium name="The Broad Institute Genomics Platform"/>
            <consortium name="The Broad Institute Genome Sequencing Center for Infectious Disease"/>
            <person name="Wu L."/>
            <person name="Ma J."/>
        </authorList>
    </citation>
    <scope>NUCLEOTIDE SEQUENCE [LARGE SCALE GENOMIC DNA]</scope>
    <source>
        <strain evidence="2">JCM 14718</strain>
    </source>
</reference>
<proteinExistence type="predicted"/>
<dbReference type="EMBL" id="BAAANY010000001">
    <property type="protein sequence ID" value="GAA1656379.1"/>
    <property type="molecule type" value="Genomic_DNA"/>
</dbReference>
<dbReference type="Proteomes" id="UP001500618">
    <property type="component" value="Unassembled WGS sequence"/>
</dbReference>
<evidence type="ECO:0000313" key="1">
    <source>
        <dbReference type="EMBL" id="GAA1656379.1"/>
    </source>
</evidence>
<comment type="caution">
    <text evidence="1">The sequence shown here is derived from an EMBL/GenBank/DDBJ whole genome shotgun (WGS) entry which is preliminary data.</text>
</comment>
<protein>
    <submittedName>
        <fullName evidence="1">Uncharacterized protein</fullName>
    </submittedName>
</protein>
<gene>
    <name evidence="1" type="ORF">GCM10009765_02200</name>
</gene>
<keyword evidence="2" id="KW-1185">Reference proteome</keyword>
<organism evidence="1 2">
    <name type="scientific">Fodinicola feengrottensis</name>
    <dbReference type="NCBI Taxonomy" id="435914"/>
    <lineage>
        <taxon>Bacteria</taxon>
        <taxon>Bacillati</taxon>
        <taxon>Actinomycetota</taxon>
        <taxon>Actinomycetes</taxon>
        <taxon>Mycobacteriales</taxon>
        <taxon>Fodinicola</taxon>
    </lineage>
</organism>
<accession>A0ABP4RLA7</accession>
<sequence>MTTFPDLMNEVLADAPRFGHREHVHLTWLAVRRCGVPAAIDLVSDGIQRTARYAGAPRKYHVTVSRAWVELVGHHVTETAETDFDAFVRHHSALLDKRLLTRFYRSTTLAGEAARTGWVGPDLAPFPWTR</sequence>
<evidence type="ECO:0000313" key="2">
    <source>
        <dbReference type="Proteomes" id="UP001500618"/>
    </source>
</evidence>
<dbReference type="RefSeq" id="WP_344306266.1">
    <property type="nucleotide sequence ID" value="NZ_BAAANY010000001.1"/>
</dbReference>